<keyword evidence="3" id="KW-1185">Reference proteome</keyword>
<accession>A0AA86VVT0</accession>
<sequence length="297" mass="33651">MLPLKLVRSLVLGETINHNPHHLLTQNHHHCHTHDDDDSDGDGDDDEARGTSQPHHHRRRSSSRRRRRRRRRYKIPALIFLPTKEIIRDTYRLATIARDLGLDLYPTPSLSHIIFSNPSSSSSSKPSSLSFSSTSCSLQNDAVPIPFPSLSATPLTHLRCFLTLSPRAFKIVLFSSDHHPDASAGFGNAGNWDCGSFSLYSRVLGHRVGTMEEFCRILAGKGWSFYKTKKNPTSDQRRGSAFYLFRRVDVNRVRVGAPVDEACRVRELRLPHLDFGNAPLRILQYILLMTDDIFCLA</sequence>
<evidence type="ECO:0000313" key="3">
    <source>
        <dbReference type="Proteomes" id="UP001189624"/>
    </source>
</evidence>
<dbReference type="AlphaFoldDB" id="A0AA86VVT0"/>
<dbReference type="Proteomes" id="UP001189624">
    <property type="component" value="Chromosome 9"/>
</dbReference>
<evidence type="ECO:0000256" key="1">
    <source>
        <dbReference type="SAM" id="MobiDB-lite"/>
    </source>
</evidence>
<gene>
    <name evidence="2" type="ORF">AYBTSS11_LOCUS26929</name>
</gene>
<protein>
    <submittedName>
        <fullName evidence="2">Uncharacterized protein</fullName>
    </submittedName>
</protein>
<dbReference type="EMBL" id="OY731406">
    <property type="protein sequence ID" value="CAJ1974844.1"/>
    <property type="molecule type" value="Genomic_DNA"/>
</dbReference>
<feature type="compositionally biased region" description="Acidic residues" evidence="1">
    <location>
        <begin position="36"/>
        <end position="47"/>
    </location>
</feature>
<name>A0AA86VVT0_9FABA</name>
<organism evidence="2 3">
    <name type="scientific">Sphenostylis stenocarpa</name>
    <dbReference type="NCBI Taxonomy" id="92480"/>
    <lineage>
        <taxon>Eukaryota</taxon>
        <taxon>Viridiplantae</taxon>
        <taxon>Streptophyta</taxon>
        <taxon>Embryophyta</taxon>
        <taxon>Tracheophyta</taxon>
        <taxon>Spermatophyta</taxon>
        <taxon>Magnoliopsida</taxon>
        <taxon>eudicotyledons</taxon>
        <taxon>Gunneridae</taxon>
        <taxon>Pentapetalae</taxon>
        <taxon>rosids</taxon>
        <taxon>fabids</taxon>
        <taxon>Fabales</taxon>
        <taxon>Fabaceae</taxon>
        <taxon>Papilionoideae</taxon>
        <taxon>50 kb inversion clade</taxon>
        <taxon>NPAAA clade</taxon>
        <taxon>indigoferoid/millettioid clade</taxon>
        <taxon>Phaseoleae</taxon>
        <taxon>Sphenostylis</taxon>
    </lineage>
</organism>
<reference evidence="2" key="1">
    <citation type="submission" date="2023-10" db="EMBL/GenBank/DDBJ databases">
        <authorList>
            <person name="Domelevo Entfellner J.-B."/>
        </authorList>
    </citation>
    <scope>NUCLEOTIDE SEQUENCE</scope>
</reference>
<feature type="compositionally biased region" description="Basic residues" evidence="1">
    <location>
        <begin position="54"/>
        <end position="69"/>
    </location>
</feature>
<evidence type="ECO:0000313" key="2">
    <source>
        <dbReference type="EMBL" id="CAJ1974844.1"/>
    </source>
</evidence>
<feature type="region of interest" description="Disordered" evidence="1">
    <location>
        <begin position="27"/>
        <end position="69"/>
    </location>
</feature>
<proteinExistence type="predicted"/>
<dbReference type="Gramene" id="rna-AYBTSS11_LOCUS26929">
    <property type="protein sequence ID" value="CAJ1974844.1"/>
    <property type="gene ID" value="gene-AYBTSS11_LOCUS26929"/>
</dbReference>